<evidence type="ECO:0000313" key="2">
    <source>
        <dbReference type="Proteomes" id="UP000027382"/>
    </source>
</evidence>
<proteinExistence type="predicted"/>
<protein>
    <submittedName>
        <fullName evidence="1">Uncharacterized protein</fullName>
    </submittedName>
</protein>
<organism evidence="1 2">
    <name type="scientific">Bacillus phage CP-51</name>
    <dbReference type="NCBI Taxonomy" id="1391188"/>
    <lineage>
        <taxon>Viruses</taxon>
        <taxon>Duplodnaviria</taxon>
        <taxon>Heunggongvirae</taxon>
        <taxon>Uroviricota</taxon>
        <taxon>Caudoviricetes</taxon>
        <taxon>Herelleviridae</taxon>
        <taxon>Spounavirinae</taxon>
        <taxon>Siminovitchvirus</taxon>
        <taxon>Siminovitchvirus CP51</taxon>
    </lineage>
</organism>
<dbReference type="EMBL" id="KF554508">
    <property type="protein sequence ID" value="AID50523.1"/>
    <property type="molecule type" value="Genomic_DNA"/>
</dbReference>
<name>A0A068EMD9_9CAUD</name>
<evidence type="ECO:0000313" key="1">
    <source>
        <dbReference type="EMBL" id="AID50523.1"/>
    </source>
</evidence>
<reference evidence="1" key="1">
    <citation type="journal article" date="2014" name="Virology">
        <title>The odd one out: Bacillus ACT bacteriophage CP-51 exhibits unusual properties compared to related Spounavirinae W.Ph. and Bastille.</title>
        <authorList>
            <person name="Klumpp J."/>
            <person name="Schmuki M."/>
            <person name="Sozhamannan S."/>
            <person name="Beyer W."/>
            <person name="Fouts D.E."/>
            <person name="Bernbach V."/>
            <person name="Calendar R."/>
            <person name="Loessner M.J."/>
        </authorList>
    </citation>
    <scope>NUCLEOTIDE SEQUENCE [LARGE SCALE GENOMIC DNA]</scope>
</reference>
<dbReference type="OrthoDB" id="30625at10239"/>
<dbReference type="KEGG" id="vg:22277031"/>
<dbReference type="GeneID" id="22277031"/>
<dbReference type="Proteomes" id="UP000027382">
    <property type="component" value="Segment"/>
</dbReference>
<accession>A0A068EMD9</accession>
<dbReference type="RefSeq" id="YP_009099132.1">
    <property type="nucleotide sequence ID" value="NC_025423.1"/>
</dbReference>
<sequence length="231" mass="26132">MFFPKIGDKVYVAGNSLAHFEIIDIAILNSYNASSTLANGGSVRFKVGAGDYESEWLHIDSITLVETVERLTTAPIPPANMDIEAIAQKMTRWMEGLPSQPDNSKLPEIVTLLMAIQYDKEQYYGSSWKGKGEIRGIMANIDRKYDRLDKMTNDEIEGVSNTLNLLEEGLRTGRLTTKDVGESKIDAIADLTNYGILYMTYVRDNFPNVFKIWVDKNVPDYLKDKMLFLQQ</sequence>
<keyword evidence="2" id="KW-1185">Reference proteome</keyword>